<reference evidence="10 11" key="2">
    <citation type="submission" date="2012-02" db="EMBL/GenBank/DDBJ databases">
        <title>Improved High-Quality Draft sequence of Desulfobacter postgatei 2ac9.</title>
        <authorList>
            <consortium name="US DOE Joint Genome Institute"/>
            <person name="Lucas S."/>
            <person name="Han J."/>
            <person name="Lapidus A."/>
            <person name="Cheng J.-F."/>
            <person name="Goodwin L."/>
            <person name="Pitluck S."/>
            <person name="Peters L."/>
            <person name="Ovchinnikova G."/>
            <person name="Held B."/>
            <person name="Detter J.C."/>
            <person name="Han C."/>
            <person name="Tapia R."/>
            <person name="Land M."/>
            <person name="Hauser L."/>
            <person name="Kyrpides N."/>
            <person name="Ivanova N."/>
            <person name="Pagani I."/>
            <person name="Orellana R."/>
            <person name="Lovley D."/>
            <person name="Woyke T."/>
        </authorList>
    </citation>
    <scope>NUCLEOTIDE SEQUENCE [LARGE SCALE GENOMIC DNA]</scope>
    <source>
        <strain evidence="10 11">2ac9</strain>
    </source>
</reference>
<name>I5B5C0_9BACT</name>
<evidence type="ECO:0000256" key="6">
    <source>
        <dbReference type="ARBA" id="ARBA00022989"/>
    </source>
</evidence>
<feature type="transmembrane region" description="Helical" evidence="9">
    <location>
        <begin position="154"/>
        <end position="175"/>
    </location>
</feature>
<dbReference type="EMBL" id="CM001488">
    <property type="protein sequence ID" value="EIM64683.1"/>
    <property type="molecule type" value="Genomic_DNA"/>
</dbReference>
<keyword evidence="5 9" id="KW-0812">Transmembrane</keyword>
<comment type="subcellular location">
    <subcellularLocation>
        <location evidence="1">Cell inner membrane</location>
        <topology evidence="1">Multi-pass membrane protein</topology>
    </subcellularLocation>
</comment>
<evidence type="ECO:0000256" key="7">
    <source>
        <dbReference type="ARBA" id="ARBA00023136"/>
    </source>
</evidence>
<evidence type="ECO:0000256" key="1">
    <source>
        <dbReference type="ARBA" id="ARBA00004429"/>
    </source>
</evidence>
<reference evidence="10 11" key="1">
    <citation type="submission" date="2011-09" db="EMBL/GenBank/DDBJ databases">
        <authorList>
            <consortium name="US DOE Joint Genome Institute (JGI-PGF)"/>
            <person name="Lucas S."/>
            <person name="Han J."/>
            <person name="Lapidus A."/>
            <person name="Cheng J.-F."/>
            <person name="Goodwin L."/>
            <person name="Pitluck S."/>
            <person name="Peters L."/>
            <person name="Land M.L."/>
            <person name="Hauser L."/>
            <person name="Orellana R."/>
            <person name="Lovley D."/>
            <person name="Woyke T.J."/>
        </authorList>
    </citation>
    <scope>NUCLEOTIDE SEQUENCE [LARGE SCALE GENOMIC DNA]</scope>
    <source>
        <strain evidence="10 11">2ac9</strain>
    </source>
</reference>
<dbReference type="OrthoDB" id="9814020at2"/>
<dbReference type="PANTHER" id="PTHR30574">
    <property type="entry name" value="INNER MEMBRANE PROTEIN YEDE"/>
    <property type="match status" value="1"/>
</dbReference>
<comment type="similarity">
    <text evidence="8">Belongs to the TsuA/YedE (TC 9.B.102) family.</text>
</comment>
<keyword evidence="3" id="KW-1003">Cell membrane</keyword>
<proteinExistence type="inferred from homology"/>
<keyword evidence="11" id="KW-1185">Reference proteome</keyword>
<organism evidence="10 11">
    <name type="scientific">Desulfobacter postgatei 2ac9</name>
    <dbReference type="NCBI Taxonomy" id="879212"/>
    <lineage>
        <taxon>Bacteria</taxon>
        <taxon>Pseudomonadati</taxon>
        <taxon>Thermodesulfobacteriota</taxon>
        <taxon>Desulfobacteria</taxon>
        <taxon>Desulfobacterales</taxon>
        <taxon>Desulfobacteraceae</taxon>
        <taxon>Desulfobacter</taxon>
    </lineage>
</organism>
<dbReference type="Pfam" id="PF04143">
    <property type="entry name" value="Sulf_transp"/>
    <property type="match status" value="1"/>
</dbReference>
<dbReference type="GO" id="GO:0005886">
    <property type="term" value="C:plasma membrane"/>
    <property type="evidence" value="ECO:0007669"/>
    <property type="project" value="UniProtKB-SubCell"/>
</dbReference>
<dbReference type="RefSeq" id="WP_004074282.1">
    <property type="nucleotide sequence ID" value="NZ_CM001488.1"/>
</dbReference>
<keyword evidence="4" id="KW-0997">Cell inner membrane</keyword>
<keyword evidence="6 9" id="KW-1133">Transmembrane helix</keyword>
<evidence type="ECO:0000256" key="8">
    <source>
        <dbReference type="ARBA" id="ARBA00035655"/>
    </source>
</evidence>
<feature type="transmembrane region" description="Helical" evidence="9">
    <location>
        <begin position="77"/>
        <end position="95"/>
    </location>
</feature>
<gene>
    <name evidence="10" type="ORF">DespoDRAFT_02865</name>
</gene>
<evidence type="ECO:0000313" key="10">
    <source>
        <dbReference type="EMBL" id="EIM64683.1"/>
    </source>
</evidence>
<dbReference type="PANTHER" id="PTHR30574:SF1">
    <property type="entry name" value="SULPHUR TRANSPORT DOMAIN-CONTAINING PROTEIN"/>
    <property type="match status" value="1"/>
</dbReference>
<dbReference type="eggNOG" id="COG2391">
    <property type="taxonomic scope" value="Bacteria"/>
</dbReference>
<dbReference type="STRING" id="879212.DespoDRAFT_02865"/>
<accession>I5B5C0</accession>
<evidence type="ECO:0000313" key="11">
    <source>
        <dbReference type="Proteomes" id="UP000005778"/>
    </source>
</evidence>
<dbReference type="InterPro" id="IPR007272">
    <property type="entry name" value="Sulf_transp_TsuA/YedE"/>
</dbReference>
<feature type="transmembrane region" description="Helical" evidence="9">
    <location>
        <begin position="116"/>
        <end position="134"/>
    </location>
</feature>
<dbReference type="AlphaFoldDB" id="I5B5C0"/>
<sequence length="180" mass="19217">MKLKTADGGWSPYLAGALVGLLAIASVYATTKWMGKTNYLGASTTFVRAAGLLEKTVSPESVAANAYFTKEKVRVDWQFMLVIGIFFGALISSQTDRSFKFETIPPIWKERFGPSIGKRAAGAFLGGIVAMIGARMADGCPSGHGLSGMMQLSVSAFIALAMFFVVGVIVAGLLYRRRSS</sequence>
<evidence type="ECO:0000256" key="9">
    <source>
        <dbReference type="SAM" id="Phobius"/>
    </source>
</evidence>
<dbReference type="HOGENOM" id="CLU_041737_1_1_7"/>
<evidence type="ECO:0000256" key="5">
    <source>
        <dbReference type="ARBA" id="ARBA00022692"/>
    </source>
</evidence>
<evidence type="ECO:0000256" key="2">
    <source>
        <dbReference type="ARBA" id="ARBA00022448"/>
    </source>
</evidence>
<keyword evidence="7 9" id="KW-0472">Membrane</keyword>
<evidence type="ECO:0000256" key="4">
    <source>
        <dbReference type="ARBA" id="ARBA00022519"/>
    </source>
</evidence>
<keyword evidence="2" id="KW-0813">Transport</keyword>
<dbReference type="Proteomes" id="UP000005778">
    <property type="component" value="Chromosome"/>
</dbReference>
<evidence type="ECO:0000256" key="3">
    <source>
        <dbReference type="ARBA" id="ARBA00022475"/>
    </source>
</evidence>
<protein>
    <submittedName>
        <fullName evidence="10">YeeE/YedE family protein (DUF395)</fullName>
    </submittedName>
</protein>